<gene>
    <name evidence="3" type="ORF">L227DRAFT_118634</name>
</gene>
<name>A0A5C2S8A2_9APHY</name>
<dbReference type="Proteomes" id="UP000313359">
    <property type="component" value="Unassembled WGS sequence"/>
</dbReference>
<dbReference type="AlphaFoldDB" id="A0A5C2S8A2"/>
<feature type="region of interest" description="Disordered" evidence="2">
    <location>
        <begin position="580"/>
        <end position="898"/>
    </location>
</feature>
<feature type="compositionally biased region" description="Polar residues" evidence="2">
    <location>
        <begin position="72"/>
        <end position="82"/>
    </location>
</feature>
<evidence type="ECO:0000313" key="4">
    <source>
        <dbReference type="Proteomes" id="UP000313359"/>
    </source>
</evidence>
<feature type="compositionally biased region" description="Pro residues" evidence="2">
    <location>
        <begin position="862"/>
        <end position="871"/>
    </location>
</feature>
<feature type="compositionally biased region" description="Low complexity" evidence="2">
    <location>
        <begin position="624"/>
        <end position="637"/>
    </location>
</feature>
<feature type="coiled-coil region" evidence="1">
    <location>
        <begin position="185"/>
        <end position="328"/>
    </location>
</feature>
<feature type="compositionally biased region" description="Polar residues" evidence="2">
    <location>
        <begin position="114"/>
        <end position="128"/>
    </location>
</feature>
<dbReference type="OrthoDB" id="2758589at2759"/>
<keyword evidence="4" id="KW-1185">Reference proteome</keyword>
<feature type="compositionally biased region" description="Low complexity" evidence="2">
    <location>
        <begin position="432"/>
        <end position="460"/>
    </location>
</feature>
<sequence>MVEIASDPLAGFQFSTIGQAPSLFDRISDAIPRDGGSPSPSPLSSPRMPAPGNASESHSRLLKALAPESAPLSKSQESSIGATQARPLAVANGLPPRPLTTVAGPSSVPEQRRTPTASVQGPSRTPTSALVKLPSSALPQRPCLAPIATKALSAPSGPGVSNVLGLGVTSPASMNPSRLLGDDPIELYRQQLRRLEMAMEEYHQRQEATRQAMANERDQAARWHARADNVMEDMVSMLAAAEQRIAVAEQRAAQLARFEEEAPKCAEQLREARDTVARLEETNATLRKELEEVRIQAAEQERLDKVRVAEAIAKAEDALKRVATHEHERELGEVLIRKKAQEDRARWETEERELRAFWEARERALMAQLEEQKREATANIHALEERVKELERGVELEKHRRIEELYEEKRKLEERLQAQMAQQDQEPRASRTTPTSAVATSLPSASSTSPPLPSHLSAASAAWPMEPTSARDVKEQHISTTMTAPQGSVVVSPSHVNATPSHLEGKPLAEFPDLSEPLLAVKVEDEKFAVKPELRSPLPDHPSHPLHSLAERMSIPNVQEPRREQSLDYAPTHELPRDAILVSPGLSGPTAASHVGEAHPASQPLSPNISLGADSPETNVSCGPTLPLFLPSSSESSIQPAVNGLASTDTQVAPGRDSAPSSARPVAPVRIRRPPQSTQQPSASLPRPPTPPVSQRDGRPRSWAPRGDHYSPTRDSPPPRSQGEVQWSGRDRHKRGRDDEIPTDAPHSRRPRLIMDSYRPGYQSSSREIPSRTERRGRTPSPPPVHARSHFEPPTHGQPHYNEYSYRAPRSNEPFSYQEQQPRPDRARTPPGSPDHPYPLPQSTSLYNPLHTRAAPMRSRGSPPPRSPPPRGTLRPALEKRLSDRPTNQQMDRRRFRS</sequence>
<keyword evidence="1" id="KW-0175">Coiled coil</keyword>
<evidence type="ECO:0000256" key="2">
    <source>
        <dbReference type="SAM" id="MobiDB-lite"/>
    </source>
</evidence>
<accession>A0A5C2S8A2</accession>
<proteinExistence type="predicted"/>
<dbReference type="STRING" id="1328759.A0A5C2S8A2"/>
<feature type="compositionally biased region" description="Basic and acidic residues" evidence="2">
    <location>
        <begin position="696"/>
        <end position="712"/>
    </location>
</feature>
<feature type="region of interest" description="Disordered" evidence="2">
    <location>
        <begin position="416"/>
        <end position="460"/>
    </location>
</feature>
<evidence type="ECO:0000313" key="3">
    <source>
        <dbReference type="EMBL" id="RPD59940.1"/>
    </source>
</evidence>
<protein>
    <submittedName>
        <fullName evidence="3">Uncharacterized protein</fullName>
    </submittedName>
</protein>
<reference evidence="3" key="1">
    <citation type="journal article" date="2018" name="Genome Biol. Evol.">
        <title>Genomics and development of Lentinus tigrinus, a white-rot wood-decaying mushroom with dimorphic fruiting bodies.</title>
        <authorList>
            <person name="Wu B."/>
            <person name="Xu Z."/>
            <person name="Knudson A."/>
            <person name="Carlson A."/>
            <person name="Chen N."/>
            <person name="Kovaka S."/>
            <person name="LaButti K."/>
            <person name="Lipzen A."/>
            <person name="Pennachio C."/>
            <person name="Riley R."/>
            <person name="Schakwitz W."/>
            <person name="Umezawa K."/>
            <person name="Ohm R.A."/>
            <person name="Grigoriev I.V."/>
            <person name="Nagy L.G."/>
            <person name="Gibbons J."/>
            <person name="Hibbett D."/>
        </authorList>
    </citation>
    <scope>NUCLEOTIDE SEQUENCE [LARGE SCALE GENOMIC DNA]</scope>
    <source>
        <strain evidence="3">ALCF2SS1-6</strain>
    </source>
</reference>
<feature type="compositionally biased region" description="Low complexity" evidence="2">
    <location>
        <begin position="42"/>
        <end position="51"/>
    </location>
</feature>
<feature type="region of interest" description="Disordered" evidence="2">
    <location>
        <begin position="25"/>
        <end position="129"/>
    </location>
</feature>
<evidence type="ECO:0000256" key="1">
    <source>
        <dbReference type="SAM" id="Coils"/>
    </source>
</evidence>
<organism evidence="3 4">
    <name type="scientific">Lentinus tigrinus ALCF2SS1-6</name>
    <dbReference type="NCBI Taxonomy" id="1328759"/>
    <lineage>
        <taxon>Eukaryota</taxon>
        <taxon>Fungi</taxon>
        <taxon>Dikarya</taxon>
        <taxon>Basidiomycota</taxon>
        <taxon>Agaricomycotina</taxon>
        <taxon>Agaricomycetes</taxon>
        <taxon>Polyporales</taxon>
        <taxon>Polyporaceae</taxon>
        <taxon>Lentinus</taxon>
    </lineage>
</organism>
<feature type="compositionally biased region" description="Pro residues" evidence="2">
    <location>
        <begin position="831"/>
        <end position="840"/>
    </location>
</feature>
<dbReference type="EMBL" id="ML122268">
    <property type="protein sequence ID" value="RPD59940.1"/>
    <property type="molecule type" value="Genomic_DNA"/>
</dbReference>